<evidence type="ECO:0000256" key="2">
    <source>
        <dbReference type="ARBA" id="ARBA00011022"/>
    </source>
</evidence>
<evidence type="ECO:0000313" key="7">
    <source>
        <dbReference type="Proteomes" id="UP000813824"/>
    </source>
</evidence>
<evidence type="ECO:0000256" key="1">
    <source>
        <dbReference type="ARBA" id="ARBA00004604"/>
    </source>
</evidence>
<dbReference type="InterPro" id="IPR028160">
    <property type="entry name" value="Slx9-like"/>
</dbReference>
<dbReference type="EMBL" id="JAEVFJ010000009">
    <property type="protein sequence ID" value="KAH8102491.1"/>
    <property type="molecule type" value="Genomic_DNA"/>
</dbReference>
<dbReference type="PANTHER" id="PTHR31109:SF2">
    <property type="entry name" value="RIBOSOME BIOGENESIS PROTEIN SLX9 HOMOLOG"/>
    <property type="match status" value="1"/>
</dbReference>
<proteinExistence type="inferred from homology"/>
<organism evidence="6 7">
    <name type="scientific">Cristinia sonorae</name>
    <dbReference type="NCBI Taxonomy" id="1940300"/>
    <lineage>
        <taxon>Eukaryota</taxon>
        <taxon>Fungi</taxon>
        <taxon>Dikarya</taxon>
        <taxon>Basidiomycota</taxon>
        <taxon>Agaricomycotina</taxon>
        <taxon>Agaricomycetes</taxon>
        <taxon>Agaricomycetidae</taxon>
        <taxon>Agaricales</taxon>
        <taxon>Pleurotineae</taxon>
        <taxon>Stephanosporaceae</taxon>
        <taxon>Cristinia</taxon>
    </lineage>
</organism>
<feature type="compositionally biased region" description="Polar residues" evidence="5">
    <location>
        <begin position="133"/>
        <end position="152"/>
    </location>
</feature>
<dbReference type="PANTHER" id="PTHR31109">
    <property type="entry name" value="PROTEIN FAM207A"/>
    <property type="match status" value="1"/>
</dbReference>
<keyword evidence="7" id="KW-1185">Reference proteome</keyword>
<dbReference type="Pfam" id="PF15341">
    <property type="entry name" value="SLX9"/>
    <property type="match status" value="1"/>
</dbReference>
<evidence type="ECO:0000256" key="3">
    <source>
        <dbReference type="ARBA" id="ARBA00021321"/>
    </source>
</evidence>
<dbReference type="GO" id="GO:0030688">
    <property type="term" value="C:preribosome, small subunit precursor"/>
    <property type="evidence" value="ECO:0007669"/>
    <property type="project" value="InterPro"/>
</dbReference>
<dbReference type="GO" id="GO:0005730">
    <property type="term" value="C:nucleolus"/>
    <property type="evidence" value="ECO:0007669"/>
    <property type="project" value="UniProtKB-SubCell"/>
</dbReference>
<evidence type="ECO:0000256" key="5">
    <source>
        <dbReference type="SAM" id="MobiDB-lite"/>
    </source>
</evidence>
<evidence type="ECO:0000256" key="4">
    <source>
        <dbReference type="ARBA" id="ARBA00023242"/>
    </source>
</evidence>
<comment type="similarity">
    <text evidence="2">Belongs to the SLX9 family.</text>
</comment>
<comment type="subcellular location">
    <subcellularLocation>
        <location evidence="1">Nucleus</location>
        <location evidence="1">Nucleolus</location>
    </subcellularLocation>
</comment>
<feature type="region of interest" description="Disordered" evidence="5">
    <location>
        <begin position="66"/>
        <end position="162"/>
    </location>
</feature>
<feature type="compositionally biased region" description="Basic and acidic residues" evidence="5">
    <location>
        <begin position="7"/>
        <end position="33"/>
    </location>
</feature>
<accession>A0A8K0URW0</accession>
<name>A0A8K0URW0_9AGAR</name>
<dbReference type="Proteomes" id="UP000813824">
    <property type="component" value="Unassembled WGS sequence"/>
</dbReference>
<feature type="region of interest" description="Disordered" evidence="5">
    <location>
        <begin position="1"/>
        <end position="53"/>
    </location>
</feature>
<sequence>MQMSEASDAKPMKKKEKQMLKHELFLQRLEDSRSPYSKSHERRMKRKAKEQVAGGLSEIHAAITALDDGSADHLPVARESGGPNTEGAAQTQQAPKHKSGQIGEGKGATLSKAQRKRALQTERLRMPLIRSNPAFSTNPFQTIRTHAQNTLVKHQVPEPSLP</sequence>
<gene>
    <name evidence="6" type="ORF">BXZ70DRAFT_785897</name>
</gene>
<reference evidence="6" key="1">
    <citation type="journal article" date="2021" name="New Phytol.">
        <title>Evolutionary innovations through gain and loss of genes in the ectomycorrhizal Boletales.</title>
        <authorList>
            <person name="Wu G."/>
            <person name="Miyauchi S."/>
            <person name="Morin E."/>
            <person name="Kuo A."/>
            <person name="Drula E."/>
            <person name="Varga T."/>
            <person name="Kohler A."/>
            <person name="Feng B."/>
            <person name="Cao Y."/>
            <person name="Lipzen A."/>
            <person name="Daum C."/>
            <person name="Hundley H."/>
            <person name="Pangilinan J."/>
            <person name="Johnson J."/>
            <person name="Barry K."/>
            <person name="LaButti K."/>
            <person name="Ng V."/>
            <person name="Ahrendt S."/>
            <person name="Min B."/>
            <person name="Choi I.G."/>
            <person name="Park H."/>
            <person name="Plett J.M."/>
            <person name="Magnuson J."/>
            <person name="Spatafora J.W."/>
            <person name="Nagy L.G."/>
            <person name="Henrissat B."/>
            <person name="Grigoriev I.V."/>
            <person name="Yang Z.L."/>
            <person name="Xu J."/>
            <person name="Martin F.M."/>
        </authorList>
    </citation>
    <scope>NUCLEOTIDE SEQUENCE</scope>
    <source>
        <strain evidence="6">KKN 215</strain>
    </source>
</reference>
<dbReference type="OrthoDB" id="18703at2759"/>
<protein>
    <recommendedName>
        <fullName evidence="3">Ribosome biogenesis protein SLX9</fullName>
    </recommendedName>
</protein>
<comment type="caution">
    <text evidence="6">The sequence shown here is derived from an EMBL/GenBank/DDBJ whole genome shotgun (WGS) entry which is preliminary data.</text>
</comment>
<keyword evidence="4" id="KW-0539">Nucleus</keyword>
<dbReference type="AlphaFoldDB" id="A0A8K0URW0"/>
<dbReference type="GO" id="GO:0030686">
    <property type="term" value="C:90S preribosome"/>
    <property type="evidence" value="ECO:0007669"/>
    <property type="project" value="InterPro"/>
</dbReference>
<evidence type="ECO:0000313" key="6">
    <source>
        <dbReference type="EMBL" id="KAH8102491.1"/>
    </source>
</evidence>
<dbReference type="GO" id="GO:0000462">
    <property type="term" value="P:maturation of SSU-rRNA from tricistronic rRNA transcript (SSU-rRNA, 5.8S rRNA, LSU-rRNA)"/>
    <property type="evidence" value="ECO:0007669"/>
    <property type="project" value="InterPro"/>
</dbReference>